<evidence type="ECO:0000256" key="5">
    <source>
        <dbReference type="ARBA" id="ARBA00022692"/>
    </source>
</evidence>
<evidence type="ECO:0000256" key="2">
    <source>
        <dbReference type="ARBA" id="ARBA00022448"/>
    </source>
</evidence>
<gene>
    <name evidence="11" type="ORF">BAU17_13795</name>
</gene>
<reference evidence="11 12" key="1">
    <citation type="submission" date="2016-06" db="EMBL/GenBank/DDBJ databases">
        <title>Four novel species of enterococci isolated from chicken manure.</title>
        <authorList>
            <person name="Van Tyne D."/>
        </authorList>
    </citation>
    <scope>NUCLEOTIDE SEQUENCE [LARGE SCALE GENOMIC DNA]</scope>
    <source>
        <strain evidence="11 12">CU12B</strain>
    </source>
</reference>
<feature type="transmembrane region" description="Helical" evidence="9">
    <location>
        <begin position="230"/>
        <end position="256"/>
    </location>
</feature>
<dbReference type="Pfam" id="PF02378">
    <property type="entry name" value="PTS_EIIC"/>
    <property type="match status" value="1"/>
</dbReference>
<dbReference type="Proteomes" id="UP000782705">
    <property type="component" value="Unassembled WGS sequence"/>
</dbReference>
<evidence type="ECO:0000256" key="1">
    <source>
        <dbReference type="ARBA" id="ARBA00004651"/>
    </source>
</evidence>
<evidence type="ECO:0000256" key="7">
    <source>
        <dbReference type="ARBA" id="ARBA00023136"/>
    </source>
</evidence>
<dbReference type="EMBL" id="MAEL01000030">
    <property type="protein sequence ID" value="KAF1304942.1"/>
    <property type="molecule type" value="Genomic_DNA"/>
</dbReference>
<dbReference type="PANTHER" id="PTHR33989:SF11">
    <property type="entry name" value="LICHENAN PERMEASE IIC COMPONENT"/>
    <property type="match status" value="1"/>
</dbReference>
<feature type="transmembrane region" description="Helical" evidence="9">
    <location>
        <begin position="103"/>
        <end position="121"/>
    </location>
</feature>
<keyword evidence="4 8" id="KW-0762">Sugar transport</keyword>
<evidence type="ECO:0000259" key="10">
    <source>
        <dbReference type="PROSITE" id="PS51105"/>
    </source>
</evidence>
<feature type="transmembrane region" description="Helical" evidence="9">
    <location>
        <begin position="287"/>
        <end position="307"/>
    </location>
</feature>
<feature type="transmembrane region" description="Helical" evidence="9">
    <location>
        <begin position="32"/>
        <end position="53"/>
    </location>
</feature>
<sequence>MNKAQKFNFNQVVQIMGNIANNRYLTAVRNGMSVIIPVTIIGSVFIIMLNLPIDAWKDFIAPYADKLKIPMNYTMDFMSVYVCIGVSASLSDDYKLDKVSTSVLAVLAFLIAAITPGTISPEAADKAGIGFNGTVLPMGNFGAGGLFTAIIVSIFTVEVVRFCVKKNMVIKMPHGVPTSVINSFAALIPGAFVIVTTWIIKVGLNFDINSALQWVFSPIRYFAGDNILSVIIPILLITVVWIFGIHGMIIATPILYPFWYENLNANINAAAANEAIPHFMTEQFFQWFIWIGGAGATLSLAFLMAFFGKSEFSKKMGRFTLIPGIFNINEPLIFGVPIVMNPFFAIPFIVAPILMGITSYLAMGVFHIVNPPIAIAPWTLPAPLGAMMATGLDWRAAVLAIVNILIAGLVYYPFFKAFDKNMIEKEIQASAEN</sequence>
<keyword evidence="3 8" id="KW-1003">Cell membrane</keyword>
<organism evidence="11 12">
    <name type="scientific">Candidatus Enterococcus willemsii</name>
    <dbReference type="NCBI Taxonomy" id="1857215"/>
    <lineage>
        <taxon>Bacteria</taxon>
        <taxon>Bacillati</taxon>
        <taxon>Bacillota</taxon>
        <taxon>Bacilli</taxon>
        <taxon>Lactobacillales</taxon>
        <taxon>Enterococcaceae</taxon>
        <taxon>Enterococcus</taxon>
    </lineage>
</organism>
<proteinExistence type="predicted"/>
<dbReference type="RefSeq" id="WP_161901531.1">
    <property type="nucleotide sequence ID" value="NZ_MAEL01000030.1"/>
</dbReference>
<dbReference type="InterPro" id="IPR051088">
    <property type="entry name" value="PTS_Sugar-EIIC/EIIB"/>
</dbReference>
<comment type="subcellular location">
    <subcellularLocation>
        <location evidence="1">Cell membrane</location>
        <topology evidence="1">Multi-pass membrane protein</topology>
    </subcellularLocation>
</comment>
<feature type="transmembrane region" description="Helical" evidence="9">
    <location>
        <begin position="73"/>
        <end position="91"/>
    </location>
</feature>
<dbReference type="NCBIfam" id="TIGR00410">
    <property type="entry name" value="lacE"/>
    <property type="match status" value="1"/>
</dbReference>
<evidence type="ECO:0000313" key="12">
    <source>
        <dbReference type="Proteomes" id="UP000782705"/>
    </source>
</evidence>
<dbReference type="PANTHER" id="PTHR33989">
    <property type="match status" value="1"/>
</dbReference>
<keyword evidence="2 8" id="KW-0813">Transport</keyword>
<dbReference type="InterPro" id="IPR004501">
    <property type="entry name" value="PTS_EIIC_3"/>
</dbReference>
<evidence type="ECO:0000256" key="6">
    <source>
        <dbReference type="ARBA" id="ARBA00022989"/>
    </source>
</evidence>
<dbReference type="InterPro" id="IPR004796">
    <property type="entry name" value="PTS_IIC_cello"/>
</dbReference>
<comment type="function">
    <text evidence="8">The phosphoenolpyruvate-dependent sugar phosphotransferase system (PTS), a major carbohydrate active -transport system, catalyzes the phosphorylation of incoming sugar substrates concomitant with their translocation across the cell membrane.</text>
</comment>
<feature type="transmembrane region" description="Helical" evidence="9">
    <location>
        <begin position="141"/>
        <end position="164"/>
    </location>
</feature>
<keyword evidence="5 9" id="KW-0812">Transmembrane</keyword>
<evidence type="ECO:0000256" key="4">
    <source>
        <dbReference type="ARBA" id="ARBA00022597"/>
    </source>
</evidence>
<evidence type="ECO:0000313" key="11">
    <source>
        <dbReference type="EMBL" id="KAF1304942.1"/>
    </source>
</evidence>
<name>A0ABQ6Z1X8_9ENTE</name>
<evidence type="ECO:0000256" key="8">
    <source>
        <dbReference type="PIRNR" id="PIRNR006351"/>
    </source>
</evidence>
<keyword evidence="6 9" id="KW-1133">Transmembrane helix</keyword>
<evidence type="ECO:0000256" key="3">
    <source>
        <dbReference type="ARBA" id="ARBA00022475"/>
    </source>
</evidence>
<feature type="transmembrane region" description="Helical" evidence="9">
    <location>
        <begin position="396"/>
        <end position="415"/>
    </location>
</feature>
<accession>A0ABQ6Z1X8</accession>
<dbReference type="InterPro" id="IPR003352">
    <property type="entry name" value="PTS_EIIC"/>
</dbReference>
<feature type="transmembrane region" description="Helical" evidence="9">
    <location>
        <begin position="176"/>
        <end position="200"/>
    </location>
</feature>
<comment type="caution">
    <text evidence="11">The sequence shown here is derived from an EMBL/GenBank/DDBJ whole genome shotgun (WGS) entry which is preliminary data.</text>
</comment>
<dbReference type="PIRSF" id="PIRSF006351">
    <property type="entry name" value="PTS_EIIC-Cellobiose"/>
    <property type="match status" value="1"/>
</dbReference>
<feature type="domain" description="PTS EIIC type-3" evidence="10">
    <location>
        <begin position="8"/>
        <end position="414"/>
    </location>
</feature>
<keyword evidence="7 8" id="KW-0472">Membrane</keyword>
<evidence type="ECO:0000256" key="9">
    <source>
        <dbReference type="SAM" id="Phobius"/>
    </source>
</evidence>
<protein>
    <recommendedName>
        <fullName evidence="8">Permease IIC component</fullName>
    </recommendedName>
</protein>
<keyword evidence="12" id="KW-1185">Reference proteome</keyword>
<dbReference type="PROSITE" id="PS51105">
    <property type="entry name" value="PTS_EIIC_TYPE_3"/>
    <property type="match status" value="1"/>
</dbReference>